<evidence type="ECO:0000256" key="3">
    <source>
        <dbReference type="PROSITE-ProRule" id="PRU00104"/>
    </source>
</evidence>
<feature type="region of interest" description="Disordered" evidence="5">
    <location>
        <begin position="484"/>
        <end position="508"/>
    </location>
</feature>
<dbReference type="SUPFAM" id="SSF50985">
    <property type="entry name" value="RCC1/BLIP-II"/>
    <property type="match status" value="1"/>
</dbReference>
<evidence type="ECO:0000256" key="1">
    <source>
        <dbReference type="ARBA" id="ARBA00022737"/>
    </source>
</evidence>
<feature type="repeat" description="RCC1" evidence="4">
    <location>
        <begin position="258"/>
        <end position="307"/>
    </location>
</feature>
<feature type="repeat" description="RCC1" evidence="4">
    <location>
        <begin position="364"/>
        <end position="416"/>
    </location>
</feature>
<feature type="domain" description="HECT" evidence="6">
    <location>
        <begin position="780"/>
        <end position="1111"/>
    </location>
</feature>
<keyword evidence="1" id="KW-0677">Repeat</keyword>
<feature type="repeat" description="RCC1" evidence="4">
    <location>
        <begin position="87"/>
        <end position="138"/>
    </location>
</feature>
<dbReference type="Gene3D" id="3.30.2410.10">
    <property type="entry name" value="Hect, E3 ligase catalytic domain"/>
    <property type="match status" value="1"/>
</dbReference>
<evidence type="ECO:0000259" key="6">
    <source>
        <dbReference type="PROSITE" id="PS50237"/>
    </source>
</evidence>
<proteinExistence type="predicted"/>
<dbReference type="Proteomes" id="UP001497392">
    <property type="component" value="Unassembled WGS sequence"/>
</dbReference>
<evidence type="ECO:0000256" key="2">
    <source>
        <dbReference type="ARBA" id="ARBA00022786"/>
    </source>
</evidence>
<evidence type="ECO:0000313" key="8">
    <source>
        <dbReference type="Proteomes" id="UP001497392"/>
    </source>
</evidence>
<feature type="active site" description="Glycyl thioester intermediate" evidence="3">
    <location>
        <position position="1079"/>
    </location>
</feature>
<feature type="repeat" description="RCC1" evidence="4">
    <location>
        <begin position="139"/>
        <end position="191"/>
    </location>
</feature>
<feature type="region of interest" description="Disordered" evidence="5">
    <location>
        <begin position="1"/>
        <end position="23"/>
    </location>
</feature>
<dbReference type="InterPro" id="IPR000408">
    <property type="entry name" value="Reg_chr_condens"/>
</dbReference>
<keyword evidence="2 3" id="KW-0833">Ubl conjugation pathway</keyword>
<dbReference type="Gene3D" id="3.30.2160.10">
    <property type="entry name" value="Hect, E3 ligase catalytic domain"/>
    <property type="match status" value="1"/>
</dbReference>
<dbReference type="InterPro" id="IPR058923">
    <property type="entry name" value="RCC1-like_dom"/>
</dbReference>
<organism evidence="7 8">
    <name type="scientific">Coccomyxa viridis</name>
    <dbReference type="NCBI Taxonomy" id="1274662"/>
    <lineage>
        <taxon>Eukaryota</taxon>
        <taxon>Viridiplantae</taxon>
        <taxon>Chlorophyta</taxon>
        <taxon>core chlorophytes</taxon>
        <taxon>Trebouxiophyceae</taxon>
        <taxon>Trebouxiophyceae incertae sedis</taxon>
        <taxon>Coccomyxaceae</taxon>
        <taxon>Coccomyxa</taxon>
    </lineage>
</organism>
<dbReference type="Gene3D" id="3.90.1750.10">
    <property type="entry name" value="Hect, E3 ligase catalytic domains"/>
    <property type="match status" value="1"/>
</dbReference>
<accession>A0ABP1FMM5</accession>
<gene>
    <name evidence="7" type="primary">g3359</name>
    <name evidence="7" type="ORF">VP750_LOCUS2869</name>
</gene>
<dbReference type="InterPro" id="IPR000569">
    <property type="entry name" value="HECT_dom"/>
</dbReference>
<evidence type="ECO:0000313" key="7">
    <source>
        <dbReference type="EMBL" id="CAL5221210.1"/>
    </source>
</evidence>
<keyword evidence="8" id="KW-1185">Reference proteome</keyword>
<protein>
    <submittedName>
        <fullName evidence="7">G3359 protein</fullName>
    </submittedName>
</protein>
<feature type="repeat" description="RCC1" evidence="4">
    <location>
        <begin position="35"/>
        <end position="86"/>
    </location>
</feature>
<sequence length="1111" mass="120661">MEEVAAANSEPTEQEPHTLERQTSWALPEIAPSPCSLVAWGRADLGQTGVGSEAACIGPVAVEALQNKDIVYAAGSVYNSAYVTRDGEAYTTGPNNEKQLGVKGVDTALSPVRVSGLDAHTVHCIACGESHMLAVIDNGSLAAWGSNEYGQLGIGEQGGSAGNPRILTALKGVHFARVACGTNHSLALTSGGQVYSFGEGSFGALGEDFRGSPGGSSPSGLPDTANRSRPAAVLKLFPEAIISIAAGQGFSAAVSLSGRVYTWGRGKYGALGSGRVEDRSSPCAVPGIADAIQVACGAHHCLVATASGAVYSWGLNADNQLGHGKTADNGSFLSHPRHIDALAGQHITQVSAGAAHSLFVGQHGQLWGCGSNTEMQLAQENSMSSAAVPQRILHAAGRPVRFAMAAGAHSLAVLEQQPQTNGDLRRSLGTERRQCLGCFNPLPLPPDLIQLAESASKSGASHKQRMMLTQALEDVCSSPAALISVMAGPDNPEGPGSPNRSSPTPTHGFDIERVNQTYKAILQVYSPEVLRAFGQALSNLLKNLAMYLRAMEALSAQHDTSEWLPRLIFLLLQNPLNGSREQAHSILQPLAGALKVLCSKPEQERVLSRWLGQLSADQFASRCVRPIMRHVDSVAPQLDTGERRSSIVAPAVWLAEFLSEVNEHFAVKQLVRSEFYSTAFSDSIDVVWEYHAWRQVVAQGYRRRRFQEVLLFCMVPWILTPACKANFFKVEAMMQMQRQVHASSIHAWLQGMNPQAVQFLVVRIRRGRVLEDALNQIAARADELKKPLRIIFSSGGVDEEGLDQGGVKKEFFQLLTREIFNEAYGMFVFNEETRTYWFSNASMEAGTEFRLVGQLMGLAIFNSVILDAHFPHCLYLKLLGKKPSFADLKRAMPELGRGLQQLLDFDGDVESTFAQSFEVQYDYFGELRTVELKPGGSDIPVTNDNRIEYVRLMTDYHLNKSVQEQFSAFASGFLEVCDGPVLREMLRDDELELLVCGLPHLDFEALQAAAKYEGGFSAEHPTVRSFWQVLRELPLDKKKRFLAFATGSDRAPVGGLGQLSLVIQRAGGDTDRLPSAHTCFNYLLLPEYASQDKLKQRLLLAIENAQGFGLQ</sequence>
<dbReference type="EMBL" id="CAXHTA020000005">
    <property type="protein sequence ID" value="CAL5221210.1"/>
    <property type="molecule type" value="Genomic_DNA"/>
</dbReference>
<dbReference type="InterPro" id="IPR051709">
    <property type="entry name" value="Ub-ligase/GTPase-reg"/>
</dbReference>
<reference evidence="7 8" key="1">
    <citation type="submission" date="2024-06" db="EMBL/GenBank/DDBJ databases">
        <authorList>
            <person name="Kraege A."/>
            <person name="Thomma B."/>
        </authorList>
    </citation>
    <scope>NUCLEOTIDE SEQUENCE [LARGE SCALE GENOMIC DNA]</scope>
</reference>
<dbReference type="InterPro" id="IPR009091">
    <property type="entry name" value="RCC1/BLIP-II"/>
</dbReference>
<dbReference type="PANTHER" id="PTHR45622">
    <property type="entry name" value="UBIQUITIN-PROTEIN LIGASE E3A-RELATED"/>
    <property type="match status" value="1"/>
</dbReference>
<dbReference type="PROSITE" id="PS50012">
    <property type="entry name" value="RCC1_3"/>
    <property type="match status" value="7"/>
</dbReference>
<dbReference type="PANTHER" id="PTHR45622:SF60">
    <property type="entry name" value="UBIQUITIN-PROTEIN LIGASE E3A"/>
    <property type="match status" value="1"/>
</dbReference>
<dbReference type="SMART" id="SM00119">
    <property type="entry name" value="HECTc"/>
    <property type="match status" value="1"/>
</dbReference>
<dbReference type="InterPro" id="IPR035983">
    <property type="entry name" value="Hect_E3_ubiquitin_ligase"/>
</dbReference>
<dbReference type="Pfam" id="PF25390">
    <property type="entry name" value="WD40_RLD"/>
    <property type="match status" value="1"/>
</dbReference>
<dbReference type="Pfam" id="PF00632">
    <property type="entry name" value="HECT"/>
    <property type="match status" value="1"/>
</dbReference>
<dbReference type="CDD" id="cd00078">
    <property type="entry name" value="HECTc"/>
    <property type="match status" value="1"/>
</dbReference>
<feature type="repeat" description="RCC1" evidence="4">
    <location>
        <begin position="308"/>
        <end position="363"/>
    </location>
</feature>
<dbReference type="Gene3D" id="2.130.10.30">
    <property type="entry name" value="Regulator of chromosome condensation 1/beta-lactamase-inhibitor protein II"/>
    <property type="match status" value="2"/>
</dbReference>
<name>A0ABP1FMM5_9CHLO</name>
<dbReference type="PRINTS" id="PR00633">
    <property type="entry name" value="RCCNDNSATION"/>
</dbReference>
<dbReference type="PROSITE" id="PS50237">
    <property type="entry name" value="HECT"/>
    <property type="match status" value="1"/>
</dbReference>
<evidence type="ECO:0000256" key="4">
    <source>
        <dbReference type="PROSITE-ProRule" id="PRU00235"/>
    </source>
</evidence>
<evidence type="ECO:0000256" key="5">
    <source>
        <dbReference type="SAM" id="MobiDB-lite"/>
    </source>
</evidence>
<comment type="caution">
    <text evidence="7">The sequence shown here is derived from an EMBL/GenBank/DDBJ whole genome shotgun (WGS) entry which is preliminary data.</text>
</comment>
<dbReference type="PROSITE" id="PS00626">
    <property type="entry name" value="RCC1_2"/>
    <property type="match status" value="1"/>
</dbReference>
<feature type="repeat" description="RCC1" evidence="4">
    <location>
        <begin position="192"/>
        <end position="257"/>
    </location>
</feature>
<dbReference type="SUPFAM" id="SSF56204">
    <property type="entry name" value="Hect, E3 ligase catalytic domain"/>
    <property type="match status" value="1"/>
</dbReference>